<gene>
    <name evidence="3" type="primary">LOC112286758</name>
    <name evidence="2" type="ORF">PHYPA_012432</name>
</gene>
<dbReference type="KEGG" id="ppp:112286758"/>
<feature type="region of interest" description="Disordered" evidence="1">
    <location>
        <begin position="195"/>
        <end position="214"/>
    </location>
</feature>
<reference evidence="3" key="3">
    <citation type="submission" date="2020-12" db="UniProtKB">
        <authorList>
            <consortium name="EnsemblPlants"/>
        </authorList>
    </citation>
    <scope>IDENTIFICATION</scope>
</reference>
<evidence type="ECO:0000313" key="3">
    <source>
        <dbReference type="EnsemblPlants" id="PAC:32913626.CDS.1"/>
    </source>
</evidence>
<proteinExistence type="predicted"/>
<organism evidence="2">
    <name type="scientific">Physcomitrium patens</name>
    <name type="common">Spreading-leaved earth moss</name>
    <name type="synonym">Physcomitrella patens</name>
    <dbReference type="NCBI Taxonomy" id="3218"/>
    <lineage>
        <taxon>Eukaryota</taxon>
        <taxon>Viridiplantae</taxon>
        <taxon>Streptophyta</taxon>
        <taxon>Embryophyta</taxon>
        <taxon>Bryophyta</taxon>
        <taxon>Bryophytina</taxon>
        <taxon>Bryopsida</taxon>
        <taxon>Funariidae</taxon>
        <taxon>Funariales</taxon>
        <taxon>Funariaceae</taxon>
        <taxon>Physcomitrium</taxon>
    </lineage>
</organism>
<protein>
    <submittedName>
        <fullName evidence="2 3">Uncharacterized protein</fullName>
    </submittedName>
</protein>
<accession>A0A2K1K2F8</accession>
<dbReference type="Gramene" id="Pp3c9_8060V3.1">
    <property type="protein sequence ID" value="PAC:32913626.CDS.1"/>
    <property type="gene ID" value="Pp3c9_8060"/>
</dbReference>
<dbReference type="EMBL" id="ABEU02000009">
    <property type="protein sequence ID" value="PNR47959.1"/>
    <property type="molecule type" value="Genomic_DNA"/>
</dbReference>
<dbReference type="EnsemblPlants" id="Pp3c9_8060V3.2">
    <property type="protein sequence ID" value="PAC:32913627.CDS.1"/>
    <property type="gene ID" value="Pp3c9_8060"/>
</dbReference>
<dbReference type="EnsemblPlants" id="Pp3c9_8060V3.1">
    <property type="protein sequence ID" value="PAC:32913626.CDS.1"/>
    <property type="gene ID" value="Pp3c9_8060"/>
</dbReference>
<reference evidence="2 4" key="2">
    <citation type="journal article" date="2018" name="Plant J.">
        <title>The Physcomitrella patens chromosome-scale assembly reveals moss genome structure and evolution.</title>
        <authorList>
            <person name="Lang D."/>
            <person name="Ullrich K.K."/>
            <person name="Murat F."/>
            <person name="Fuchs J."/>
            <person name="Jenkins J."/>
            <person name="Haas F.B."/>
            <person name="Piednoel M."/>
            <person name="Gundlach H."/>
            <person name="Van Bel M."/>
            <person name="Meyberg R."/>
            <person name="Vives C."/>
            <person name="Morata J."/>
            <person name="Symeonidi A."/>
            <person name="Hiss M."/>
            <person name="Muchero W."/>
            <person name="Kamisugi Y."/>
            <person name="Saleh O."/>
            <person name="Blanc G."/>
            <person name="Decker E.L."/>
            <person name="van Gessel N."/>
            <person name="Grimwood J."/>
            <person name="Hayes R.D."/>
            <person name="Graham S.W."/>
            <person name="Gunter L.E."/>
            <person name="McDaniel S.F."/>
            <person name="Hoernstein S.N.W."/>
            <person name="Larsson A."/>
            <person name="Li F.W."/>
            <person name="Perroud P.F."/>
            <person name="Phillips J."/>
            <person name="Ranjan P."/>
            <person name="Rokshar D.S."/>
            <person name="Rothfels C.J."/>
            <person name="Schneider L."/>
            <person name="Shu S."/>
            <person name="Stevenson D.W."/>
            <person name="Thummler F."/>
            <person name="Tillich M."/>
            <person name="Villarreal Aguilar J.C."/>
            <person name="Widiez T."/>
            <person name="Wong G.K."/>
            <person name="Wymore A."/>
            <person name="Zhang Y."/>
            <person name="Zimmer A.D."/>
            <person name="Quatrano R.S."/>
            <person name="Mayer K.F.X."/>
            <person name="Goodstein D."/>
            <person name="Casacuberta J.M."/>
            <person name="Vandepoele K."/>
            <person name="Reski R."/>
            <person name="Cuming A.C."/>
            <person name="Tuskan G.A."/>
            <person name="Maumus F."/>
            <person name="Salse J."/>
            <person name="Schmutz J."/>
            <person name="Rensing S.A."/>
        </authorList>
    </citation>
    <scope>NUCLEOTIDE SEQUENCE [LARGE SCALE GENOMIC DNA]</scope>
    <source>
        <strain evidence="3 4">cv. Gransden 2004</strain>
    </source>
</reference>
<evidence type="ECO:0000256" key="1">
    <source>
        <dbReference type="SAM" id="MobiDB-lite"/>
    </source>
</evidence>
<dbReference type="AlphaFoldDB" id="A0A2K1K2F8"/>
<dbReference type="Proteomes" id="UP000006727">
    <property type="component" value="Chromosome 9"/>
</dbReference>
<dbReference type="Gramene" id="Pp3c9_8060V3.2">
    <property type="protein sequence ID" value="PAC:32913627.CDS.1"/>
    <property type="gene ID" value="Pp3c9_8060"/>
</dbReference>
<evidence type="ECO:0000313" key="4">
    <source>
        <dbReference type="Proteomes" id="UP000006727"/>
    </source>
</evidence>
<sequence length="530" mass="56959">MELERHYLGAWDGMQRQGQGVVECLASVAQGLGGILQSHIPHHIPPLPEFPFPSGLSSFSIPLPSPHIQLSSLPSQWPWSSSVNNLTHLAGSGFGSDTKFVQPLSIGAGFPEVLSMQHLGQDVSTHVGQAGASIGAYLSDLAGGLMQRFPGPTDKVENPALHSFGMSSSVPLVNVHTGSTPVLSEGRLVDGDSRTQEMMTSKCTSRKKGNGEKEDGFLTLQRGQNLEDPADEEVMAKLGKTAGQIGNRSSAFVSTTFSSRTQDIETSVVARGDLWRMEATHGGTSTPLFLLQLGPILFVRASTLLLPIHISKRHCLWYGFDRKEGLHSLCPAVWSKHRRWLAMAMASLNPLSCSFLDLQFPNGQLTYVAGDGLTGSVFTTAMGGVLQVLGRLPGDTKISYSYKSKWGTRFTPAVLLPERSTTLEIIQPLAWQPLGVLVRPTVELGVTPTIGGRHPGTKVELLHSPLEKFSWGCGYVQSVDSKAFASVSVGRSKRNGEHVGSCGLTVQIEAPVSNLRCSSFTVQLNSGVEI</sequence>
<dbReference type="PaxDb" id="3218-PP1S24_243V6.1"/>
<evidence type="ECO:0000313" key="2">
    <source>
        <dbReference type="EMBL" id="PNR47959.1"/>
    </source>
</evidence>
<name>A0A2K1K2F8_PHYPA</name>
<dbReference type="OrthoDB" id="1842620at2759"/>
<dbReference type="PANTHER" id="PTHR34541:SF2">
    <property type="entry name" value="OS01G0729900 PROTEIN"/>
    <property type="match status" value="1"/>
</dbReference>
<dbReference type="PANTHER" id="PTHR34541">
    <property type="entry name" value="OS01G0729900 PROTEIN"/>
    <property type="match status" value="1"/>
</dbReference>
<keyword evidence="4" id="KW-1185">Reference proteome</keyword>
<reference evidence="2 4" key="1">
    <citation type="journal article" date="2008" name="Science">
        <title>The Physcomitrella genome reveals evolutionary insights into the conquest of land by plants.</title>
        <authorList>
            <person name="Rensing S."/>
            <person name="Lang D."/>
            <person name="Zimmer A."/>
            <person name="Terry A."/>
            <person name="Salamov A."/>
            <person name="Shapiro H."/>
            <person name="Nishiyama T."/>
            <person name="Perroud P.-F."/>
            <person name="Lindquist E."/>
            <person name="Kamisugi Y."/>
            <person name="Tanahashi T."/>
            <person name="Sakakibara K."/>
            <person name="Fujita T."/>
            <person name="Oishi K."/>
            <person name="Shin-I T."/>
            <person name="Kuroki Y."/>
            <person name="Toyoda A."/>
            <person name="Suzuki Y."/>
            <person name="Hashimoto A."/>
            <person name="Yamaguchi K."/>
            <person name="Sugano A."/>
            <person name="Kohara Y."/>
            <person name="Fujiyama A."/>
            <person name="Anterola A."/>
            <person name="Aoki S."/>
            <person name="Ashton N."/>
            <person name="Barbazuk W.B."/>
            <person name="Barker E."/>
            <person name="Bennetzen J."/>
            <person name="Bezanilla M."/>
            <person name="Blankenship R."/>
            <person name="Cho S.H."/>
            <person name="Dutcher S."/>
            <person name="Estelle M."/>
            <person name="Fawcett J.A."/>
            <person name="Gundlach H."/>
            <person name="Hanada K."/>
            <person name="Heyl A."/>
            <person name="Hicks K.A."/>
            <person name="Hugh J."/>
            <person name="Lohr M."/>
            <person name="Mayer K."/>
            <person name="Melkozernov A."/>
            <person name="Murata T."/>
            <person name="Nelson D."/>
            <person name="Pils B."/>
            <person name="Prigge M."/>
            <person name="Reiss B."/>
            <person name="Renner T."/>
            <person name="Rombauts S."/>
            <person name="Rushton P."/>
            <person name="Sanderfoot A."/>
            <person name="Schween G."/>
            <person name="Shiu S.-H."/>
            <person name="Stueber K."/>
            <person name="Theodoulou F.L."/>
            <person name="Tu H."/>
            <person name="Van de Peer Y."/>
            <person name="Verrier P.J."/>
            <person name="Waters E."/>
            <person name="Wood A."/>
            <person name="Yang L."/>
            <person name="Cove D."/>
            <person name="Cuming A."/>
            <person name="Hasebe M."/>
            <person name="Lucas S."/>
            <person name="Mishler D.B."/>
            <person name="Reski R."/>
            <person name="Grigoriev I."/>
            <person name="Quatrano R.S."/>
            <person name="Boore J.L."/>
        </authorList>
    </citation>
    <scope>NUCLEOTIDE SEQUENCE [LARGE SCALE GENOMIC DNA]</scope>
    <source>
        <strain evidence="3 4">cv. Gransden 2004</strain>
    </source>
</reference>
<dbReference type="FunCoup" id="A0A2K1K2F8">
    <property type="interactions" value="2716"/>
</dbReference>